<gene>
    <name evidence="7 8" type="primary">lgt</name>
    <name evidence="8" type="ORF">CAXC1_130004</name>
</gene>
<evidence type="ECO:0000256" key="3">
    <source>
        <dbReference type="ARBA" id="ARBA00022679"/>
    </source>
</evidence>
<reference evidence="8 9" key="1">
    <citation type="submission" date="2024-01" db="EMBL/GenBank/DDBJ databases">
        <authorList>
            <person name="Kunselman E."/>
        </authorList>
    </citation>
    <scope>NUCLEOTIDE SEQUENCE [LARGE SCALE GENOMIC DNA]</scope>
    <source>
        <strain evidence="8">2 abalone samples</strain>
    </source>
</reference>
<protein>
    <recommendedName>
        <fullName evidence="7">Phosphatidylglycerol--prolipoprotein diacylglyceryl transferase</fullName>
        <ecNumber evidence="7">2.5.1.145</ecNumber>
    </recommendedName>
</protein>
<evidence type="ECO:0000256" key="7">
    <source>
        <dbReference type="HAMAP-Rule" id="MF_01147"/>
    </source>
</evidence>
<dbReference type="GO" id="GO:0008961">
    <property type="term" value="F:phosphatidylglycerol-prolipoprotein diacylglyceryl transferase activity"/>
    <property type="evidence" value="ECO:0007669"/>
    <property type="project" value="UniProtKB-EC"/>
</dbReference>
<dbReference type="HAMAP" id="MF_01147">
    <property type="entry name" value="Lgt"/>
    <property type="match status" value="1"/>
</dbReference>
<dbReference type="Pfam" id="PF01790">
    <property type="entry name" value="LGT"/>
    <property type="match status" value="1"/>
</dbReference>
<evidence type="ECO:0000256" key="1">
    <source>
        <dbReference type="ARBA" id="ARBA00007150"/>
    </source>
</evidence>
<keyword evidence="3 7" id="KW-0808">Transferase</keyword>
<dbReference type="EMBL" id="CAWVOK010000004">
    <property type="protein sequence ID" value="CAK8162392.1"/>
    <property type="molecule type" value="Genomic_DNA"/>
</dbReference>
<comment type="pathway">
    <text evidence="7">Protein modification; lipoprotein biosynthesis (diacylglyceryl transfer).</text>
</comment>
<dbReference type="InterPro" id="IPR001640">
    <property type="entry name" value="Lgt"/>
</dbReference>
<feature type="transmembrane region" description="Helical" evidence="7">
    <location>
        <begin position="232"/>
        <end position="258"/>
    </location>
</feature>
<dbReference type="PANTHER" id="PTHR30589">
    <property type="entry name" value="PROLIPOPROTEIN DIACYLGLYCERYL TRANSFERASE"/>
    <property type="match status" value="1"/>
</dbReference>
<dbReference type="PROSITE" id="PS01311">
    <property type="entry name" value="LGT"/>
    <property type="match status" value="1"/>
</dbReference>
<keyword evidence="2 7" id="KW-1003">Cell membrane</keyword>
<comment type="subcellular location">
    <subcellularLocation>
        <location evidence="7">Cell membrane</location>
        <topology evidence="7">Multi-pass membrane protein</topology>
    </subcellularLocation>
</comment>
<dbReference type="RefSeq" id="WP_338363399.1">
    <property type="nucleotide sequence ID" value="NZ_CAWVOK010000004.1"/>
</dbReference>
<comment type="function">
    <text evidence="7">Catalyzes the transfer of the diacylglyceryl group from phosphatidylglycerol to the sulfhydryl group of the N-terminal cysteine of a prolipoprotein, the first step in the formation of mature lipoproteins.</text>
</comment>
<keyword evidence="4 7" id="KW-0812">Transmembrane</keyword>
<feature type="transmembrane region" description="Helical" evidence="7">
    <location>
        <begin position="95"/>
        <end position="112"/>
    </location>
</feature>
<keyword evidence="6 7" id="KW-0472">Membrane</keyword>
<feature type="transmembrane region" description="Helical" evidence="7">
    <location>
        <begin position="54"/>
        <end position="75"/>
    </location>
</feature>
<dbReference type="PANTHER" id="PTHR30589:SF0">
    <property type="entry name" value="PHOSPHATIDYLGLYCEROL--PROLIPOPROTEIN DIACYLGLYCERYL TRANSFERASE"/>
    <property type="match status" value="1"/>
</dbReference>
<evidence type="ECO:0000256" key="5">
    <source>
        <dbReference type="ARBA" id="ARBA00022989"/>
    </source>
</evidence>
<organism evidence="8 9">
    <name type="scientific">Candidatus Xenohaliotis californiensis</name>
    <dbReference type="NCBI Taxonomy" id="84677"/>
    <lineage>
        <taxon>Bacteria</taxon>
        <taxon>Pseudomonadati</taxon>
        <taxon>Pseudomonadota</taxon>
        <taxon>Alphaproteobacteria</taxon>
        <taxon>Rickettsiales</taxon>
        <taxon>Anaplasmataceae</taxon>
        <taxon>Candidatus Xenohaliotis</taxon>
    </lineage>
</organism>
<dbReference type="EC" id="2.5.1.145" evidence="7"/>
<dbReference type="Proteomes" id="UP001314181">
    <property type="component" value="Unassembled WGS sequence"/>
</dbReference>
<comment type="catalytic activity">
    <reaction evidence="7">
        <text>L-cysteinyl-[prolipoprotein] + a 1,2-diacyl-sn-glycero-3-phospho-(1'-sn-glycerol) = an S-1,2-diacyl-sn-glyceryl-L-cysteinyl-[prolipoprotein] + sn-glycerol 1-phosphate + H(+)</text>
        <dbReference type="Rhea" id="RHEA:56712"/>
        <dbReference type="Rhea" id="RHEA-COMP:14679"/>
        <dbReference type="Rhea" id="RHEA-COMP:14680"/>
        <dbReference type="ChEBI" id="CHEBI:15378"/>
        <dbReference type="ChEBI" id="CHEBI:29950"/>
        <dbReference type="ChEBI" id="CHEBI:57685"/>
        <dbReference type="ChEBI" id="CHEBI:64716"/>
        <dbReference type="ChEBI" id="CHEBI:140658"/>
        <dbReference type="EC" id="2.5.1.145"/>
    </reaction>
</comment>
<proteinExistence type="inferred from homology"/>
<sequence>MISFPNIDPVAVSFGAIKIRWYSLSYIIGAIFIWIWLAIIGTKEKTLDKKCYDDLMFFTLLISIACGRIGYVLLYNPVYYFRNPIEIFQIWNGGMSFHGGLIGCVIGVLLVTKAHKKSFFYVADAISCIAPVGIFFGRIANFINAELYGRVTKMPWGFVFPGSDGAVRHPSQIYESFFEGLVLLCLMLFFRYFIKKKDFYRDGYAFVLFIVLYSFIRFMLEFFREPDAHIGYFFNYLTIGQLLSIIFLFASMLCIFFLNRHKANNMLVTDG</sequence>
<evidence type="ECO:0000256" key="2">
    <source>
        <dbReference type="ARBA" id="ARBA00022475"/>
    </source>
</evidence>
<evidence type="ECO:0000313" key="9">
    <source>
        <dbReference type="Proteomes" id="UP001314181"/>
    </source>
</evidence>
<feature type="transmembrane region" description="Helical" evidence="7">
    <location>
        <begin position="20"/>
        <end position="42"/>
    </location>
</feature>
<feature type="transmembrane region" description="Helical" evidence="7">
    <location>
        <begin position="119"/>
        <end position="140"/>
    </location>
</feature>
<feature type="transmembrane region" description="Helical" evidence="7">
    <location>
        <begin position="203"/>
        <end position="220"/>
    </location>
</feature>
<accession>A0ABM9N736</accession>
<keyword evidence="5 7" id="KW-1133">Transmembrane helix</keyword>
<evidence type="ECO:0000256" key="4">
    <source>
        <dbReference type="ARBA" id="ARBA00022692"/>
    </source>
</evidence>
<comment type="similarity">
    <text evidence="1 7">Belongs to the Lgt family.</text>
</comment>
<dbReference type="NCBIfam" id="TIGR00544">
    <property type="entry name" value="lgt"/>
    <property type="match status" value="1"/>
</dbReference>
<evidence type="ECO:0000313" key="8">
    <source>
        <dbReference type="EMBL" id="CAK8162392.1"/>
    </source>
</evidence>
<name>A0ABM9N736_9RICK</name>
<feature type="transmembrane region" description="Helical" evidence="7">
    <location>
        <begin position="177"/>
        <end position="194"/>
    </location>
</feature>
<feature type="binding site" evidence="7">
    <location>
        <position position="138"/>
    </location>
    <ligand>
        <name>a 1,2-diacyl-sn-glycero-3-phospho-(1'-sn-glycerol)</name>
        <dbReference type="ChEBI" id="CHEBI:64716"/>
    </ligand>
</feature>
<keyword evidence="9" id="KW-1185">Reference proteome</keyword>
<comment type="caution">
    <text evidence="8">The sequence shown here is derived from an EMBL/GenBank/DDBJ whole genome shotgun (WGS) entry which is preliminary data.</text>
</comment>
<evidence type="ECO:0000256" key="6">
    <source>
        <dbReference type="ARBA" id="ARBA00023136"/>
    </source>
</evidence>